<feature type="region of interest" description="Disordered" evidence="3">
    <location>
        <begin position="368"/>
        <end position="390"/>
    </location>
</feature>
<dbReference type="SUPFAM" id="SSF54060">
    <property type="entry name" value="His-Me finger endonucleases"/>
    <property type="match status" value="2"/>
</dbReference>
<dbReference type="Gene3D" id="3.10.20.10">
    <property type="match status" value="1"/>
</dbReference>
<dbReference type="GO" id="GO:0004520">
    <property type="term" value="F:DNA endonuclease activity"/>
    <property type="evidence" value="ECO:0007669"/>
    <property type="project" value="InterPro"/>
</dbReference>
<dbReference type="InterPro" id="IPR044925">
    <property type="entry name" value="His-Me_finger_sf"/>
</dbReference>
<dbReference type="Pfam" id="PF02017">
    <property type="entry name" value="CIDE-N"/>
    <property type="match status" value="1"/>
</dbReference>
<evidence type="ECO:0000256" key="1">
    <source>
        <dbReference type="ARBA" id="ARBA00022703"/>
    </source>
</evidence>
<evidence type="ECO:0000256" key="3">
    <source>
        <dbReference type="SAM" id="MobiDB-lite"/>
    </source>
</evidence>
<protein>
    <recommendedName>
        <fullName evidence="4">CIDE-N domain-containing protein</fullName>
    </recommendedName>
</protein>
<dbReference type="GO" id="GO:0005737">
    <property type="term" value="C:cytoplasm"/>
    <property type="evidence" value="ECO:0007669"/>
    <property type="project" value="InterPro"/>
</dbReference>
<evidence type="ECO:0000259" key="4">
    <source>
        <dbReference type="PROSITE" id="PS51135"/>
    </source>
</evidence>
<dbReference type="PANTHER" id="PTHR13067:SF2">
    <property type="entry name" value="CASPASE-ACTIVATED DNASE"/>
    <property type="match status" value="1"/>
</dbReference>
<accession>L7MGE0</accession>
<dbReference type="GO" id="GO:0006309">
    <property type="term" value="P:apoptotic DNA fragmentation"/>
    <property type="evidence" value="ECO:0007669"/>
    <property type="project" value="InterPro"/>
</dbReference>
<dbReference type="InterPro" id="IPR039729">
    <property type="entry name" value="DFF40"/>
</dbReference>
<dbReference type="AlphaFoldDB" id="L7MGE0"/>
<reference evidence="5" key="1">
    <citation type="submission" date="2012-11" db="EMBL/GenBank/DDBJ databases">
        <authorList>
            <person name="Lucero-Rivera Y.E."/>
            <person name="Tovar-Ramirez D."/>
        </authorList>
    </citation>
    <scope>NUCLEOTIDE SEQUENCE</scope>
    <source>
        <tissue evidence="5">Salivary gland</tissue>
    </source>
</reference>
<dbReference type="SMART" id="SM00266">
    <property type="entry name" value="CAD"/>
    <property type="match status" value="1"/>
</dbReference>
<dbReference type="InterPro" id="IPR003508">
    <property type="entry name" value="CIDE-N_dom"/>
</dbReference>
<dbReference type="GO" id="GO:0016787">
    <property type="term" value="F:hydrolase activity"/>
    <property type="evidence" value="ECO:0007669"/>
    <property type="project" value="InterPro"/>
</dbReference>
<dbReference type="PROSITE" id="PS51135">
    <property type="entry name" value="CIDE_N"/>
    <property type="match status" value="1"/>
</dbReference>
<feature type="domain" description="CIDE-N" evidence="4">
    <location>
        <begin position="6"/>
        <end position="80"/>
    </location>
</feature>
<keyword evidence="1 2" id="KW-0053">Apoptosis</keyword>
<name>L7MGE0_RHIPC</name>
<reference evidence="5" key="2">
    <citation type="journal article" date="2015" name="J. Proteomics">
        <title>Sexual differences in the sialomes of the zebra tick, Rhipicephalus pulchellus.</title>
        <authorList>
            <person name="Tan A.W."/>
            <person name="Francischetti I.M."/>
            <person name="Slovak M."/>
            <person name="Kini R.M."/>
            <person name="Ribeiro J.M."/>
        </authorList>
    </citation>
    <scope>NUCLEOTIDE SEQUENCE</scope>
    <source>
        <tissue evidence="5">Salivary gland</tissue>
    </source>
</reference>
<sequence>GRVKSNPRPYIVSNFEGHRELVTGSTCEDLLASGCKLFDVPRTDCRLVLEDGTEIDDEYLATCGDYMVLVILKASEQIKYTQVKAQQMIANIGRLLASGPQKLNKIFDPVKDELVNKMLGHIQSLEAPRDLLLADSKEEDPKWFEGEKRAVSKRSVLRDRAKTRIKGYYYKSKDEMQKRLGESEKGCVRHLFEEFLRLLRAKTRIKGYYYKSKDEMQKRLGESEKGCVRHLFEEFLRLLKQNDHNGHYFVRGDTGALCLSDGQFTCQGTFNKDLCSGRLHVINPYASREQLVIFSTWNLDHRIERSRSILPTMSKAIQLADGRAVNAEYFYRLLFTTENLKLVHPVCHIKSEHDGYCCDPGSWYTDNTTQNDGRGDESVKRMRKSGQSTE</sequence>
<dbReference type="InterPro" id="IPR015311">
    <property type="entry name" value="DFF40_C"/>
</dbReference>
<dbReference type="EMBL" id="GACK01002785">
    <property type="protein sequence ID" value="JAA62249.1"/>
    <property type="molecule type" value="mRNA"/>
</dbReference>
<dbReference type="Pfam" id="PF09230">
    <property type="entry name" value="DFF40"/>
    <property type="match status" value="1"/>
</dbReference>
<dbReference type="PANTHER" id="PTHR13067">
    <property type="entry name" value="CASPASE-ACTIVATED DNASE"/>
    <property type="match status" value="1"/>
</dbReference>
<feature type="non-terminal residue" evidence="5">
    <location>
        <position position="1"/>
    </location>
</feature>
<evidence type="ECO:0000256" key="2">
    <source>
        <dbReference type="PROSITE-ProRule" id="PRU00447"/>
    </source>
</evidence>
<organism evidence="5">
    <name type="scientific">Rhipicephalus pulchellus</name>
    <name type="common">Yellow backed tick</name>
    <name type="synonym">Dermacentor pulchellus</name>
    <dbReference type="NCBI Taxonomy" id="72859"/>
    <lineage>
        <taxon>Eukaryota</taxon>
        <taxon>Metazoa</taxon>
        <taxon>Ecdysozoa</taxon>
        <taxon>Arthropoda</taxon>
        <taxon>Chelicerata</taxon>
        <taxon>Arachnida</taxon>
        <taxon>Acari</taxon>
        <taxon>Parasitiformes</taxon>
        <taxon>Ixodida</taxon>
        <taxon>Ixodoidea</taxon>
        <taxon>Ixodidae</taxon>
        <taxon>Rhipicephalinae</taxon>
        <taxon>Rhipicephalus</taxon>
        <taxon>Rhipicephalus</taxon>
    </lineage>
</organism>
<proteinExistence type="evidence at transcript level"/>
<evidence type="ECO:0000313" key="5">
    <source>
        <dbReference type="EMBL" id="JAA62249.1"/>
    </source>
</evidence>
<dbReference type="SUPFAM" id="SSF54277">
    <property type="entry name" value="CAD &amp; PB1 domains"/>
    <property type="match status" value="1"/>
</dbReference>
<dbReference type="GO" id="GO:0005634">
    <property type="term" value="C:nucleus"/>
    <property type="evidence" value="ECO:0007669"/>
    <property type="project" value="InterPro"/>
</dbReference>